<reference evidence="9" key="1">
    <citation type="journal article" date="2019" name="Int. J. Syst. Evol. Microbiol.">
        <title>The Global Catalogue of Microorganisms (GCM) 10K type strain sequencing project: providing services to taxonomists for standard genome sequencing and annotation.</title>
        <authorList>
            <consortium name="The Broad Institute Genomics Platform"/>
            <consortium name="The Broad Institute Genome Sequencing Center for Infectious Disease"/>
            <person name="Wu L."/>
            <person name="Ma J."/>
        </authorList>
    </citation>
    <scope>NUCLEOTIDE SEQUENCE [LARGE SCALE GENOMIC DNA]</scope>
    <source>
        <strain evidence="9">YIM 94188</strain>
    </source>
</reference>
<name>A0ABW0ZAM3_9ACTN</name>
<evidence type="ECO:0000256" key="5">
    <source>
        <dbReference type="ARBA" id="ARBA00023284"/>
    </source>
</evidence>
<dbReference type="PANTHER" id="PTHR13887:SF14">
    <property type="entry name" value="DISULFIDE BOND FORMATION PROTEIN D"/>
    <property type="match status" value="1"/>
</dbReference>
<dbReference type="RefSeq" id="WP_136432484.1">
    <property type="nucleotide sequence ID" value="NZ_JBHSNS010000001.1"/>
</dbReference>
<evidence type="ECO:0000313" key="9">
    <source>
        <dbReference type="Proteomes" id="UP001596072"/>
    </source>
</evidence>
<evidence type="ECO:0000256" key="3">
    <source>
        <dbReference type="ARBA" id="ARBA00023002"/>
    </source>
</evidence>
<evidence type="ECO:0000256" key="6">
    <source>
        <dbReference type="SAM" id="Phobius"/>
    </source>
</evidence>
<evidence type="ECO:0000256" key="4">
    <source>
        <dbReference type="ARBA" id="ARBA00023157"/>
    </source>
</evidence>
<keyword evidence="4" id="KW-1015">Disulfide bond</keyword>
<comment type="caution">
    <text evidence="8">The sequence shown here is derived from an EMBL/GenBank/DDBJ whole genome shotgun (WGS) entry which is preliminary data.</text>
</comment>
<keyword evidence="6" id="KW-1133">Transmembrane helix</keyword>
<dbReference type="Pfam" id="PF13462">
    <property type="entry name" value="Thioredoxin_4"/>
    <property type="match status" value="1"/>
</dbReference>
<organism evidence="8 9">
    <name type="scientific">Nocardioides vastitatis</name>
    <dbReference type="NCBI Taxonomy" id="2568655"/>
    <lineage>
        <taxon>Bacteria</taxon>
        <taxon>Bacillati</taxon>
        <taxon>Actinomycetota</taxon>
        <taxon>Actinomycetes</taxon>
        <taxon>Propionibacteriales</taxon>
        <taxon>Nocardioidaceae</taxon>
        <taxon>Nocardioides</taxon>
    </lineage>
</organism>
<feature type="domain" description="Thioredoxin-like fold" evidence="7">
    <location>
        <begin position="72"/>
        <end position="241"/>
    </location>
</feature>
<dbReference type="InterPro" id="IPR012336">
    <property type="entry name" value="Thioredoxin-like_fold"/>
</dbReference>
<dbReference type="EMBL" id="JBHSNS010000001">
    <property type="protein sequence ID" value="MFC5727871.1"/>
    <property type="molecule type" value="Genomic_DNA"/>
</dbReference>
<evidence type="ECO:0000256" key="2">
    <source>
        <dbReference type="ARBA" id="ARBA00022729"/>
    </source>
</evidence>
<keyword evidence="5" id="KW-0676">Redox-active center</keyword>
<comment type="similarity">
    <text evidence="1">Belongs to the thioredoxin family. DsbA subfamily.</text>
</comment>
<sequence length="248" mass="26630">MSSSSKAALRAQKAAEMRAAQERQERRRRLLTIGGAAVAMLLLVGGIIAFSVWQQNQSEKDLEAAAGQPSDYGVAIGPEDAPHTVVIYEDFLCPYCGELEAATREDLASLAADGKVRVEYRPFDLLSASFGDYPIRATNAFAVVLEKSGPEVAKRLHDLLYEHQPPESDPDSVTDDDLVELAVEAGATETDVRDGIESLAQEAWVEQATAEAKKAGVTGTPTVLLDGQVFDDGRNVDDLAANLIAQVE</sequence>
<gene>
    <name evidence="8" type="ORF">ACFPQB_03010</name>
</gene>
<keyword evidence="6" id="KW-0812">Transmembrane</keyword>
<keyword evidence="9" id="KW-1185">Reference proteome</keyword>
<dbReference type="Proteomes" id="UP001596072">
    <property type="component" value="Unassembled WGS sequence"/>
</dbReference>
<evidence type="ECO:0000259" key="7">
    <source>
        <dbReference type="Pfam" id="PF13462"/>
    </source>
</evidence>
<protein>
    <submittedName>
        <fullName evidence="8">DsbA family protein</fullName>
    </submittedName>
</protein>
<dbReference type="InterPro" id="IPR036249">
    <property type="entry name" value="Thioredoxin-like_sf"/>
</dbReference>
<evidence type="ECO:0000256" key="1">
    <source>
        <dbReference type="ARBA" id="ARBA00005791"/>
    </source>
</evidence>
<keyword evidence="2" id="KW-0732">Signal</keyword>
<dbReference type="PANTHER" id="PTHR13887">
    <property type="entry name" value="GLUTATHIONE S-TRANSFERASE KAPPA"/>
    <property type="match status" value="1"/>
</dbReference>
<evidence type="ECO:0000313" key="8">
    <source>
        <dbReference type="EMBL" id="MFC5727871.1"/>
    </source>
</evidence>
<proteinExistence type="inferred from homology"/>
<accession>A0ABW0ZAM3</accession>
<keyword evidence="6" id="KW-0472">Membrane</keyword>
<dbReference type="Gene3D" id="3.40.30.10">
    <property type="entry name" value="Glutaredoxin"/>
    <property type="match status" value="1"/>
</dbReference>
<feature type="transmembrane region" description="Helical" evidence="6">
    <location>
        <begin position="30"/>
        <end position="53"/>
    </location>
</feature>
<dbReference type="SUPFAM" id="SSF52833">
    <property type="entry name" value="Thioredoxin-like"/>
    <property type="match status" value="1"/>
</dbReference>
<keyword evidence="3" id="KW-0560">Oxidoreductase</keyword>